<feature type="region of interest" description="Disordered" evidence="1">
    <location>
        <begin position="63"/>
        <end position="84"/>
    </location>
</feature>
<gene>
    <name evidence="2" type="ORF">PCOR1329_LOCUS46314</name>
</gene>
<organism evidence="2 3">
    <name type="scientific">Prorocentrum cordatum</name>
    <dbReference type="NCBI Taxonomy" id="2364126"/>
    <lineage>
        <taxon>Eukaryota</taxon>
        <taxon>Sar</taxon>
        <taxon>Alveolata</taxon>
        <taxon>Dinophyceae</taxon>
        <taxon>Prorocentrales</taxon>
        <taxon>Prorocentraceae</taxon>
        <taxon>Prorocentrum</taxon>
    </lineage>
</organism>
<name>A0ABN9U8Y9_9DINO</name>
<sequence length="318" mass="36352">MDEKVAWEESLTFVGTVIDLKGTFGLAGDHILGNLSKQGVPQVEDGLGSVSLELEHLDANAEPLESDRKLERKATGQRAATPQGAVGHRAIDRYRFNLWWRWRQAQHAATRDKWSGPHPQRFNIQRWEEQISEVYGEGFSEDICANAGWFTRALDRAGRKKAQADRGARALDANDVDGWKLERPQLDLAEEVDDDLLELQVLLGCCERDGNRHRISAAILEFEVKARVRRTWAWFPLERYEWSGHEYAEPKVKLSFKVPGAGALPARDVHCDFGTDWFDLKVWNVVWPESPEVKYHHRVKKTRLMHNCALAVHRRGDG</sequence>
<reference evidence="2" key="1">
    <citation type="submission" date="2023-10" db="EMBL/GenBank/DDBJ databases">
        <authorList>
            <person name="Chen Y."/>
            <person name="Shah S."/>
            <person name="Dougan E. K."/>
            <person name="Thang M."/>
            <person name="Chan C."/>
        </authorList>
    </citation>
    <scope>NUCLEOTIDE SEQUENCE [LARGE SCALE GENOMIC DNA]</scope>
</reference>
<evidence type="ECO:0000313" key="2">
    <source>
        <dbReference type="EMBL" id="CAK0855726.1"/>
    </source>
</evidence>
<dbReference type="EMBL" id="CAUYUJ010015571">
    <property type="protein sequence ID" value="CAK0855726.1"/>
    <property type="molecule type" value="Genomic_DNA"/>
</dbReference>
<accession>A0ABN9U8Y9</accession>
<evidence type="ECO:0000256" key="1">
    <source>
        <dbReference type="SAM" id="MobiDB-lite"/>
    </source>
</evidence>
<comment type="caution">
    <text evidence="2">The sequence shown here is derived from an EMBL/GenBank/DDBJ whole genome shotgun (WGS) entry which is preliminary data.</text>
</comment>
<dbReference type="Proteomes" id="UP001189429">
    <property type="component" value="Unassembled WGS sequence"/>
</dbReference>
<keyword evidence="3" id="KW-1185">Reference proteome</keyword>
<protein>
    <submittedName>
        <fullName evidence="2">Uncharacterized protein</fullName>
    </submittedName>
</protein>
<proteinExistence type="predicted"/>
<feature type="compositionally biased region" description="Basic and acidic residues" evidence="1">
    <location>
        <begin position="63"/>
        <end position="74"/>
    </location>
</feature>
<evidence type="ECO:0000313" key="3">
    <source>
        <dbReference type="Proteomes" id="UP001189429"/>
    </source>
</evidence>